<dbReference type="Gene3D" id="1.10.8.80">
    <property type="entry name" value="Magnesium chelatase subunit I, C-Terminal domain"/>
    <property type="match status" value="1"/>
</dbReference>
<dbReference type="Pfam" id="PF17863">
    <property type="entry name" value="AAA_lid_2"/>
    <property type="match status" value="1"/>
</dbReference>
<comment type="caution">
    <text evidence="7">The sequence shown here is derived from an EMBL/GenBank/DDBJ whole genome shotgun (WGS) entry which is preliminary data.</text>
</comment>
<evidence type="ECO:0000256" key="3">
    <source>
        <dbReference type="ARBA" id="ARBA00022840"/>
    </source>
</evidence>
<evidence type="ECO:0000259" key="6">
    <source>
        <dbReference type="PROSITE" id="PS50234"/>
    </source>
</evidence>
<dbReference type="InterPro" id="IPR000523">
    <property type="entry name" value="Mg_chelatse_chII-like_cat_dom"/>
</dbReference>
<dbReference type="SUPFAM" id="SSF52540">
    <property type="entry name" value="P-loop containing nucleoside triphosphate hydrolases"/>
    <property type="match status" value="1"/>
</dbReference>
<dbReference type="SUPFAM" id="SSF53300">
    <property type="entry name" value="vWA-like"/>
    <property type="match status" value="1"/>
</dbReference>
<sequence>MPLKYPFSAVVGCEPDPTTTSGLDGMGLALVLTAISPEIGGVLVRGEKGTAKSTTVRGLAEVLPRIDVRDGDRFSADPHDPAATSPDLPDSSGAVVSRPVRLVELPVGATEDRVLGSLNLEKALTAGAVEFEPGLLARAHRGVLYVDEVNLLHDHLVDLLLDAAATGQVTVERDGVSIGHSARFVLIGTMNPEEGELRPQLLDRFGLTVEVAAPRDPSLRVEVVRRRLAFDRDPGGFVARYAASQAELTRRIALARERVAEVTLGDAAMLKVAEVCAAFEVHGLRADIVTARTAVAHAAWVGRRFVTRADIRAAALLALPHRRRRNPFDAPGLDERLLDEVLGDDELPEPPEPDGPTPTQDPTSTPAETPDSQDHPPAVPEPGGHEGTDPRANEAEQAGPETAHEEASNSTQESRPRRPQSTGDGVSSAVKSGDAYRPRLFTVEGLGQGTPGRRSRALGSTGRRVGAGPGRGAGALHLVETLRAAAERHATDASGSAEGRFVLHASDLRTAVREGREANLLLFCVDASGSMAARRRMVQVKTAILSLLTDAYRRRDKVAMISFRGTDAEVTLPPTGSVEVAAALLDELPAGGRTPLAEGLLTAADVVRRERLRDDRLRPLLVVVTDGRATSGADAVDRSRLAAAHVAVMRVPSIVVDCEEGPLRLGLARRLSAHLQAEHVPMARISATGLVDVVNGRVA</sequence>
<comment type="similarity">
    <text evidence="1">Belongs to the Mg-chelatase subunits D/I family.</text>
</comment>
<feature type="compositionally biased region" description="Polar residues" evidence="5">
    <location>
        <begin position="357"/>
        <end position="367"/>
    </location>
</feature>
<organism evidence="7 8">
    <name type="scientific">Ornithinimicrobium humiphilum</name>
    <dbReference type="NCBI Taxonomy" id="125288"/>
    <lineage>
        <taxon>Bacteria</taxon>
        <taxon>Bacillati</taxon>
        <taxon>Actinomycetota</taxon>
        <taxon>Actinomycetes</taxon>
        <taxon>Micrococcales</taxon>
        <taxon>Ornithinimicrobiaceae</taxon>
        <taxon>Ornithinimicrobium</taxon>
    </lineage>
</organism>
<evidence type="ECO:0000256" key="4">
    <source>
        <dbReference type="ARBA" id="ARBA00030759"/>
    </source>
</evidence>
<feature type="domain" description="VWFA" evidence="6">
    <location>
        <begin position="520"/>
        <end position="651"/>
    </location>
</feature>
<dbReference type="SMART" id="SM00382">
    <property type="entry name" value="AAA"/>
    <property type="match status" value="1"/>
</dbReference>
<evidence type="ECO:0000256" key="2">
    <source>
        <dbReference type="ARBA" id="ARBA00022741"/>
    </source>
</evidence>
<dbReference type="InterPro" id="IPR027417">
    <property type="entry name" value="P-loop_NTPase"/>
</dbReference>
<dbReference type="Gene3D" id="3.40.50.410">
    <property type="entry name" value="von Willebrand factor, type A domain"/>
    <property type="match status" value="1"/>
</dbReference>
<dbReference type="AlphaFoldDB" id="A0A543KNJ5"/>
<feature type="compositionally biased region" description="Basic and acidic residues" evidence="5">
    <location>
        <begin position="70"/>
        <end position="80"/>
    </location>
</feature>
<dbReference type="GO" id="GO:0005524">
    <property type="term" value="F:ATP binding"/>
    <property type="evidence" value="ECO:0007669"/>
    <property type="project" value="UniProtKB-KW"/>
</dbReference>
<dbReference type="Gene3D" id="3.40.50.300">
    <property type="entry name" value="P-loop containing nucleotide triphosphate hydrolases"/>
    <property type="match status" value="1"/>
</dbReference>
<dbReference type="InterPro" id="IPR052989">
    <property type="entry name" value="Mg-chelatase_DI-like"/>
</dbReference>
<dbReference type="InterPro" id="IPR041628">
    <property type="entry name" value="ChlI/MoxR_AAA_lid"/>
</dbReference>
<reference evidence="7 8" key="1">
    <citation type="submission" date="2019-06" db="EMBL/GenBank/DDBJ databases">
        <title>Sequencing the genomes of 1000 actinobacteria strains.</title>
        <authorList>
            <person name="Klenk H.-P."/>
        </authorList>
    </citation>
    <scope>NUCLEOTIDE SEQUENCE [LARGE SCALE GENOMIC DNA]</scope>
    <source>
        <strain evidence="7 8">DSM 12362</strain>
    </source>
</reference>
<keyword evidence="8" id="KW-1185">Reference proteome</keyword>
<feature type="compositionally biased region" description="Polar residues" evidence="5">
    <location>
        <begin position="408"/>
        <end position="425"/>
    </location>
</feature>
<dbReference type="InterPro" id="IPR036465">
    <property type="entry name" value="vWFA_dom_sf"/>
</dbReference>
<keyword evidence="2" id="KW-0547">Nucleotide-binding</keyword>
<dbReference type="CDD" id="cd01451">
    <property type="entry name" value="vWA_Magnesium_chelatase"/>
    <property type="match status" value="1"/>
</dbReference>
<dbReference type="Pfam" id="PF13519">
    <property type="entry name" value="VWA_2"/>
    <property type="match status" value="1"/>
</dbReference>
<dbReference type="RefSeq" id="WP_337678341.1">
    <property type="nucleotide sequence ID" value="NZ_BAAAIL010000003.1"/>
</dbReference>
<dbReference type="Pfam" id="PF01078">
    <property type="entry name" value="Mg_chelatase"/>
    <property type="match status" value="1"/>
</dbReference>
<protein>
    <recommendedName>
        <fullName evidence="4">Mg-protoporphyrin IX chelatase</fullName>
    </recommendedName>
</protein>
<keyword evidence="3" id="KW-0067">ATP-binding</keyword>
<feature type="region of interest" description="Disordered" evidence="5">
    <location>
        <begin position="343"/>
        <end position="472"/>
    </location>
</feature>
<feature type="compositionally biased region" description="Acidic residues" evidence="5">
    <location>
        <begin position="343"/>
        <end position="352"/>
    </location>
</feature>
<dbReference type="InterPro" id="IPR041702">
    <property type="entry name" value="BchD/ChlD_VWA"/>
</dbReference>
<feature type="compositionally biased region" description="Basic and acidic residues" evidence="5">
    <location>
        <begin position="383"/>
        <end position="394"/>
    </location>
</feature>
<gene>
    <name evidence="7" type="ORF">FB476_1535</name>
</gene>
<dbReference type="PROSITE" id="PS50234">
    <property type="entry name" value="VWFA"/>
    <property type="match status" value="1"/>
</dbReference>
<dbReference type="PANTHER" id="PTHR35023:SF1">
    <property type="entry name" value="MG-PROTOPORPHYRIN IX CHELATASE"/>
    <property type="match status" value="1"/>
</dbReference>
<dbReference type="EMBL" id="VFPU01000001">
    <property type="protein sequence ID" value="TQM96650.1"/>
    <property type="molecule type" value="Genomic_DNA"/>
</dbReference>
<evidence type="ECO:0000313" key="7">
    <source>
        <dbReference type="EMBL" id="TQM96650.1"/>
    </source>
</evidence>
<dbReference type="SMART" id="SM00327">
    <property type="entry name" value="VWA"/>
    <property type="match status" value="1"/>
</dbReference>
<evidence type="ECO:0000313" key="8">
    <source>
        <dbReference type="Proteomes" id="UP000315133"/>
    </source>
</evidence>
<feature type="region of interest" description="Disordered" evidence="5">
    <location>
        <begin position="70"/>
        <end position="93"/>
    </location>
</feature>
<name>A0A543KNJ5_9MICO</name>
<accession>A0A543KNJ5</accession>
<evidence type="ECO:0000256" key="1">
    <source>
        <dbReference type="ARBA" id="ARBA00005799"/>
    </source>
</evidence>
<dbReference type="Proteomes" id="UP000315133">
    <property type="component" value="Unassembled WGS sequence"/>
</dbReference>
<proteinExistence type="inferred from homology"/>
<dbReference type="InterPro" id="IPR002035">
    <property type="entry name" value="VWF_A"/>
</dbReference>
<dbReference type="PANTHER" id="PTHR35023">
    <property type="entry name" value="CHELATASE-RELATED"/>
    <property type="match status" value="1"/>
</dbReference>
<evidence type="ECO:0000256" key="5">
    <source>
        <dbReference type="SAM" id="MobiDB-lite"/>
    </source>
</evidence>
<dbReference type="InterPro" id="IPR003593">
    <property type="entry name" value="AAA+_ATPase"/>
</dbReference>